<keyword evidence="5" id="KW-0234">DNA repair</keyword>
<evidence type="ECO:0000256" key="4">
    <source>
        <dbReference type="ARBA" id="ARBA00023242"/>
    </source>
</evidence>
<accession>A0A9Q0YP98</accession>
<dbReference type="InterPro" id="IPR039920">
    <property type="entry name" value="MMS19"/>
</dbReference>
<keyword evidence="5" id="KW-0206">Cytoskeleton</keyword>
<protein>
    <recommendedName>
        <fullName evidence="5">MMS19 nucleotide excision repair protein</fullName>
    </recommendedName>
</protein>
<dbReference type="GO" id="GO:0005819">
    <property type="term" value="C:spindle"/>
    <property type="evidence" value="ECO:0007669"/>
    <property type="project" value="UniProtKB-SubCell"/>
</dbReference>
<evidence type="ECO:0000256" key="3">
    <source>
        <dbReference type="ARBA" id="ARBA00022737"/>
    </source>
</evidence>
<evidence type="ECO:0000313" key="9">
    <source>
        <dbReference type="Proteomes" id="UP001152320"/>
    </source>
</evidence>
<dbReference type="GO" id="GO:0016226">
    <property type="term" value="P:iron-sulfur cluster assembly"/>
    <property type="evidence" value="ECO:0007669"/>
    <property type="project" value="UniProtKB-UniRule"/>
</dbReference>
<evidence type="ECO:0000259" key="7">
    <source>
        <dbReference type="Pfam" id="PF14500"/>
    </source>
</evidence>
<evidence type="ECO:0000256" key="2">
    <source>
        <dbReference type="ARBA" id="ARBA00009340"/>
    </source>
</evidence>
<feature type="domain" description="MMS19 C-terminal" evidence="6">
    <location>
        <begin position="550"/>
        <end position="980"/>
    </location>
</feature>
<reference evidence="8" key="1">
    <citation type="submission" date="2021-10" db="EMBL/GenBank/DDBJ databases">
        <title>Tropical sea cucumber genome reveals ecological adaptation and Cuvierian tubules defense mechanism.</title>
        <authorList>
            <person name="Chen T."/>
        </authorList>
    </citation>
    <scope>NUCLEOTIDE SEQUENCE</scope>
    <source>
        <strain evidence="8">Nanhai2018</strain>
        <tissue evidence="8">Muscle</tissue>
    </source>
</reference>
<dbReference type="InterPro" id="IPR029240">
    <property type="entry name" value="MMS19_N"/>
</dbReference>
<feature type="domain" description="MMS19 N-terminal" evidence="7">
    <location>
        <begin position="41"/>
        <end position="302"/>
    </location>
</feature>
<dbReference type="EMBL" id="JAIZAY010000017">
    <property type="protein sequence ID" value="KAJ8026062.1"/>
    <property type="molecule type" value="Genomic_DNA"/>
</dbReference>
<comment type="caution">
    <text evidence="8">The sequence shown here is derived from an EMBL/GenBank/DDBJ whole genome shotgun (WGS) entry which is preliminary data.</text>
</comment>
<comment type="subcellular location">
    <subcellularLocation>
        <location evidence="5">Cytoplasm</location>
        <location evidence="5">Cytoskeleton</location>
        <location evidence="5">Spindle</location>
    </subcellularLocation>
    <subcellularLocation>
        <location evidence="1 5">Nucleus</location>
    </subcellularLocation>
</comment>
<dbReference type="GO" id="GO:0006281">
    <property type="term" value="P:DNA repair"/>
    <property type="evidence" value="ECO:0007669"/>
    <property type="project" value="UniProtKB-UniRule"/>
</dbReference>
<dbReference type="InterPro" id="IPR011989">
    <property type="entry name" value="ARM-like"/>
</dbReference>
<dbReference type="SUPFAM" id="SSF48371">
    <property type="entry name" value="ARM repeat"/>
    <property type="match status" value="2"/>
</dbReference>
<evidence type="ECO:0000313" key="8">
    <source>
        <dbReference type="EMBL" id="KAJ8026062.1"/>
    </source>
</evidence>
<dbReference type="AlphaFoldDB" id="A0A9Q0YP98"/>
<comment type="function">
    <text evidence="5">Key component of the cytosolic iron-sulfur protein assembly (CIA) complex, a multiprotein complex that mediates the incorporation of iron-sulfur cluster into apoproteins specifically involved in DNA metabolism and genomic integrity. In the CIA complex, MMS19 acts as an adapter between early-acting CIA components and a subset of cellular target iron-sulfur proteins.</text>
</comment>
<comment type="subunit">
    <text evidence="5">Component of the CIA complex.</text>
</comment>
<dbReference type="PANTHER" id="PTHR12891:SF0">
    <property type="entry name" value="MMS19 NUCLEOTIDE EXCISION REPAIR PROTEIN HOMOLOG"/>
    <property type="match status" value="1"/>
</dbReference>
<dbReference type="InterPro" id="IPR016024">
    <property type="entry name" value="ARM-type_fold"/>
</dbReference>
<dbReference type="GO" id="GO:0097361">
    <property type="term" value="C:cytosolic [4Fe-4S] assembly targeting complex"/>
    <property type="evidence" value="ECO:0007669"/>
    <property type="project" value="UniProtKB-UniRule"/>
</dbReference>
<dbReference type="Gene3D" id="1.25.10.10">
    <property type="entry name" value="Leucine-rich Repeat Variant"/>
    <property type="match status" value="3"/>
</dbReference>
<proteinExistence type="inferred from homology"/>
<dbReference type="Proteomes" id="UP001152320">
    <property type="component" value="Chromosome 17"/>
</dbReference>
<keyword evidence="5" id="KW-0963">Cytoplasm</keyword>
<dbReference type="GO" id="GO:0051604">
    <property type="term" value="P:protein maturation"/>
    <property type="evidence" value="ECO:0007669"/>
    <property type="project" value="UniProtKB-UniRule"/>
</dbReference>
<dbReference type="Pfam" id="PF12460">
    <property type="entry name" value="MMS19_C"/>
    <property type="match status" value="1"/>
</dbReference>
<evidence type="ECO:0000256" key="1">
    <source>
        <dbReference type="ARBA" id="ARBA00004123"/>
    </source>
</evidence>
<dbReference type="GO" id="GO:0005634">
    <property type="term" value="C:nucleus"/>
    <property type="evidence" value="ECO:0007669"/>
    <property type="project" value="UniProtKB-SubCell"/>
</dbReference>
<name>A0A9Q0YP98_HOLLE</name>
<dbReference type="PANTHER" id="PTHR12891">
    <property type="entry name" value="DNA REPAIR/TRANSCRIPTION PROTEIN MET18/MMS19"/>
    <property type="match status" value="1"/>
</dbReference>
<organism evidence="8 9">
    <name type="scientific">Holothuria leucospilota</name>
    <name type="common">Black long sea cucumber</name>
    <name type="synonym">Mertensiothuria leucospilota</name>
    <dbReference type="NCBI Taxonomy" id="206669"/>
    <lineage>
        <taxon>Eukaryota</taxon>
        <taxon>Metazoa</taxon>
        <taxon>Echinodermata</taxon>
        <taxon>Eleutherozoa</taxon>
        <taxon>Echinozoa</taxon>
        <taxon>Holothuroidea</taxon>
        <taxon>Aspidochirotacea</taxon>
        <taxon>Aspidochirotida</taxon>
        <taxon>Holothuriidae</taxon>
        <taxon>Holothuria</taxon>
    </lineage>
</organism>
<comment type="similarity">
    <text evidence="2 5">Belongs to the MET18/MMS19 family.</text>
</comment>
<dbReference type="Pfam" id="PF14500">
    <property type="entry name" value="MMS19_N"/>
    <property type="match status" value="1"/>
</dbReference>
<keyword evidence="4 5" id="KW-0539">Nucleus</keyword>
<sequence length="1026" mass="114279">MATSIDLGKLEEFVFGSDDSCISAVAKEITAKQATLLQLIETSEPFLTNTSTEIRARGVRLVCDVLHLLPKDVLNKDEVRVLASFLCDRLKDHHSITLHTLYGLLALSNATHLPDGTACQILTTIFREVQVQTLLHVDRRSVFNIIGNFLQTKMTELQDKLGSEFVYGFMQVMDGEKDPRNLVILFGLYPVIVQNFPINLFFEELFEVAGCYFPVDFQPRMKDPDAITRDMLADALVKCLASSPKFAPFCLPLLLEKMTSDLDTAKSDSYKALAACAPMYGPAELSVYLVQIWNTIRLEVFQVFNTSTEHAVLSALRSLVQTFSLSPLSGKTKDALDEFYGKVFEGCSNHLRDPELRLLQPCCHILEAIASASSSSCSTVLEFVIPLLLEQGKKDLPVTQIAIVLEVLNSFLLICSTTLVDVTSEPTLSKERQRILEIFMAHLEDSNVRLRAASVQGITSMLINKGLVDEAYTAVISDLIALRLLNDSEGNVRNECATCLEKLAVQSPTLVKTRVLPSLWSILTPASIFEDKSIETVKAALSHPAWEKVPQLATDEVIGQDICQHLTQQLSMVSSSSSTDTHCEYSFQLAKTLAETSKKVLKFPNGVNFLKDNVLNQILQWTVTCAIDHTEKDVVPAFGREEMLLVCSEIFRYFAAELDESDAAVYSSSIVQLFLGQKTKNFSFLSDVILSNSTFQPLQASSPVKETRLVVLLQAVICSVKRQVTLSSEDTLLPLCLDLALLSPDWFTSTAAAKCLAGILNKYESPSIQSFVQSTKRKLLDELKASPDENTSMKLLNLWIWITKAFILKGHPLSSEFLVSLLDCLEQPGLSSAAAQGIETLLSESSDVLNPKFHAEVRLMYRQRIFQQCLPRIRQGVLEAPEELKPNYLQALSHLLSHIPHQVLMGSLESLMPLFIRSLNQENPLMYLSTLETLHELISEASDLVAPQITSMVPALLKLSQYQPKMKVRIAALKCLKALTQLPHHFVFPYKSDVIRQLATCLNDKKRLVRKEAVDARCSWFLLGTA</sequence>
<gene>
    <name evidence="8" type="ORF">HOLleu_33796</name>
</gene>
<keyword evidence="5" id="KW-0227">DNA damage</keyword>
<keyword evidence="9" id="KW-1185">Reference proteome</keyword>
<keyword evidence="3" id="KW-0677">Repeat</keyword>
<dbReference type="InterPro" id="IPR024687">
    <property type="entry name" value="MMS19_C"/>
</dbReference>
<evidence type="ECO:0000259" key="6">
    <source>
        <dbReference type="Pfam" id="PF12460"/>
    </source>
</evidence>
<dbReference type="OrthoDB" id="342900at2759"/>
<evidence type="ECO:0000256" key="5">
    <source>
        <dbReference type="RuleBase" id="RU367072"/>
    </source>
</evidence>